<organism evidence="1">
    <name type="scientific">Aphanomyces astaci</name>
    <name type="common">Crayfish plague agent</name>
    <dbReference type="NCBI Taxonomy" id="112090"/>
    <lineage>
        <taxon>Eukaryota</taxon>
        <taxon>Sar</taxon>
        <taxon>Stramenopiles</taxon>
        <taxon>Oomycota</taxon>
        <taxon>Saprolegniomycetes</taxon>
        <taxon>Saprolegniales</taxon>
        <taxon>Verrucalvaceae</taxon>
        <taxon>Aphanomyces</taxon>
    </lineage>
</organism>
<reference evidence="1" key="1">
    <citation type="submission" date="2013-12" db="EMBL/GenBank/DDBJ databases">
        <title>The Genome Sequence of Aphanomyces astaci APO3.</title>
        <authorList>
            <consortium name="The Broad Institute Genomics Platform"/>
            <person name="Russ C."/>
            <person name="Tyler B."/>
            <person name="van West P."/>
            <person name="Dieguez-Uribeondo J."/>
            <person name="Young S.K."/>
            <person name="Zeng Q."/>
            <person name="Gargeya S."/>
            <person name="Fitzgerald M."/>
            <person name="Abouelleil A."/>
            <person name="Alvarado L."/>
            <person name="Chapman S.B."/>
            <person name="Gainer-Dewar J."/>
            <person name="Goldberg J."/>
            <person name="Griggs A."/>
            <person name="Gujja S."/>
            <person name="Hansen M."/>
            <person name="Howarth C."/>
            <person name="Imamovic A."/>
            <person name="Ireland A."/>
            <person name="Larimer J."/>
            <person name="McCowan C."/>
            <person name="Murphy C."/>
            <person name="Pearson M."/>
            <person name="Poon T.W."/>
            <person name="Priest M."/>
            <person name="Roberts A."/>
            <person name="Saif S."/>
            <person name="Shea T."/>
            <person name="Sykes S."/>
            <person name="Wortman J."/>
            <person name="Nusbaum C."/>
            <person name="Birren B."/>
        </authorList>
    </citation>
    <scope>NUCLEOTIDE SEQUENCE [LARGE SCALE GENOMIC DNA]</scope>
    <source>
        <strain evidence="1">APO3</strain>
    </source>
</reference>
<dbReference type="VEuPathDB" id="FungiDB:H257_10744"/>
<sequence length="144" mass="16084">MPSAAEKLSDIHRAIAYVKRSRGSIVSKPEILDMVMLNAMLRQEGTPAASRSTNMSSCATKVFSRRYINESLGFCAESMNRFKPFGKGDITVPGDTTIKATTTRDMSSRTRLPTTPEIVDAIQEFVRIRRQSRQRTVANDVAHF</sequence>
<dbReference type="GeneID" id="20812740"/>
<evidence type="ECO:0000313" key="1">
    <source>
        <dbReference type="EMBL" id="ETV74607.1"/>
    </source>
</evidence>
<dbReference type="AlphaFoldDB" id="W4G4I3"/>
<dbReference type="EMBL" id="KI913143">
    <property type="protein sequence ID" value="ETV74607.1"/>
    <property type="molecule type" value="Genomic_DNA"/>
</dbReference>
<dbReference type="RefSeq" id="XP_009835694.1">
    <property type="nucleotide sequence ID" value="XM_009837392.1"/>
</dbReference>
<name>W4G4I3_APHAT</name>
<proteinExistence type="predicted"/>
<protein>
    <submittedName>
        <fullName evidence="1">Uncharacterized protein</fullName>
    </submittedName>
</protein>
<gene>
    <name evidence="1" type="ORF">H257_10744</name>
</gene>
<accession>W4G4I3</accession>